<dbReference type="GO" id="GO:0003723">
    <property type="term" value="F:RNA binding"/>
    <property type="evidence" value="ECO:0007669"/>
    <property type="project" value="UniProtKB-UniRule"/>
</dbReference>
<evidence type="ECO:0000256" key="2">
    <source>
        <dbReference type="ARBA" id="ARBA00022801"/>
    </source>
</evidence>
<keyword evidence="2 5" id="KW-0378">Hydrolase</keyword>
<dbReference type="Pfam" id="PF00270">
    <property type="entry name" value="DEAD"/>
    <property type="match status" value="1"/>
</dbReference>
<dbReference type="Gene3D" id="3.40.50.300">
    <property type="entry name" value="P-loop containing nucleotide triphosphate hydrolases"/>
    <property type="match status" value="2"/>
</dbReference>
<evidence type="ECO:0000313" key="9">
    <source>
        <dbReference type="EMBL" id="VUZ51216.1"/>
    </source>
</evidence>
<dbReference type="InterPro" id="IPR014001">
    <property type="entry name" value="Helicase_ATP-bd"/>
</dbReference>
<dbReference type="GO" id="GO:0003724">
    <property type="term" value="F:RNA helicase activity"/>
    <property type="evidence" value="ECO:0007669"/>
    <property type="project" value="UniProtKB-EC"/>
</dbReference>
<comment type="function">
    <text evidence="5">RNA helicase.</text>
</comment>
<keyword evidence="5" id="KW-0347">Helicase</keyword>
<dbReference type="AlphaFoldDB" id="A0A0R3SWB5"/>
<dbReference type="SUPFAM" id="SSF52540">
    <property type="entry name" value="P-loop containing nucleoside triphosphate hydrolases"/>
    <property type="match status" value="2"/>
</dbReference>
<evidence type="ECO:0000313" key="10">
    <source>
        <dbReference type="Proteomes" id="UP000274504"/>
    </source>
</evidence>
<dbReference type="SMART" id="SM00487">
    <property type="entry name" value="DEXDc"/>
    <property type="match status" value="1"/>
</dbReference>
<feature type="domain" description="Helicase ATP-binding" evidence="6">
    <location>
        <begin position="96"/>
        <end position="310"/>
    </location>
</feature>
<dbReference type="EC" id="3.6.4.13" evidence="5"/>
<gene>
    <name evidence="8" type="ORF">HDID_LOCUS9955</name>
    <name evidence="9" type="ORF">WMSIL1_LOCUS10013</name>
</gene>
<comment type="domain">
    <text evidence="5">The Q motif is unique to and characteristic of the DEAD box family of RNA helicases and controls ATP binding and hydrolysis.</text>
</comment>
<keyword evidence="11" id="KW-1185">Reference proteome</keyword>
<comment type="catalytic activity">
    <reaction evidence="5">
        <text>ATP + H2O = ADP + phosphate + H(+)</text>
        <dbReference type="Rhea" id="RHEA:13065"/>
        <dbReference type="ChEBI" id="CHEBI:15377"/>
        <dbReference type="ChEBI" id="CHEBI:15378"/>
        <dbReference type="ChEBI" id="CHEBI:30616"/>
        <dbReference type="ChEBI" id="CHEBI:43474"/>
        <dbReference type="ChEBI" id="CHEBI:456216"/>
        <dbReference type="EC" id="3.6.4.13"/>
    </reaction>
</comment>
<dbReference type="PROSITE" id="PS51192">
    <property type="entry name" value="HELICASE_ATP_BIND_1"/>
    <property type="match status" value="1"/>
</dbReference>
<dbReference type="WBParaSite" id="HDID_0000995701-mRNA-1">
    <property type="protein sequence ID" value="HDID_0000995701-mRNA-1"/>
    <property type="gene ID" value="HDID_0000995701"/>
</dbReference>
<evidence type="ECO:0000256" key="3">
    <source>
        <dbReference type="ARBA" id="ARBA00022840"/>
    </source>
</evidence>
<accession>A0A0R3SWB5</accession>
<dbReference type="GO" id="GO:0016787">
    <property type="term" value="F:hydrolase activity"/>
    <property type="evidence" value="ECO:0007669"/>
    <property type="project" value="UniProtKB-KW"/>
</dbReference>
<organism evidence="12">
    <name type="scientific">Hymenolepis diminuta</name>
    <name type="common">Rat tapeworm</name>
    <dbReference type="NCBI Taxonomy" id="6216"/>
    <lineage>
        <taxon>Eukaryota</taxon>
        <taxon>Metazoa</taxon>
        <taxon>Spiralia</taxon>
        <taxon>Lophotrochozoa</taxon>
        <taxon>Platyhelminthes</taxon>
        <taxon>Cestoda</taxon>
        <taxon>Eucestoda</taxon>
        <taxon>Cyclophyllidea</taxon>
        <taxon>Hymenolepididae</taxon>
        <taxon>Hymenolepis</taxon>
    </lineage>
</organism>
<dbReference type="STRING" id="6216.A0A0R3SWB5"/>
<dbReference type="Proteomes" id="UP000274504">
    <property type="component" value="Unassembled WGS sequence"/>
</dbReference>
<evidence type="ECO:0000259" key="7">
    <source>
        <dbReference type="PROSITE" id="PS51194"/>
    </source>
</evidence>
<name>A0A0R3SWB5_HYMDI</name>
<keyword evidence="4 5" id="KW-0694">RNA-binding</keyword>
<dbReference type="InterPro" id="IPR011545">
    <property type="entry name" value="DEAD/DEAH_box_helicase_dom"/>
</dbReference>
<comment type="similarity">
    <text evidence="5">Belongs to the DEAD box helicase family.</text>
</comment>
<evidence type="ECO:0000313" key="12">
    <source>
        <dbReference type="WBParaSite" id="HDID_0000995701-mRNA-1"/>
    </source>
</evidence>
<dbReference type="Pfam" id="PF00271">
    <property type="entry name" value="Helicase_C"/>
    <property type="match status" value="1"/>
</dbReference>
<protein>
    <recommendedName>
        <fullName evidence="5">ATP-dependent RNA helicase</fullName>
        <ecNumber evidence="5">3.6.4.13</ecNumber>
    </recommendedName>
</protein>
<evidence type="ECO:0000259" key="6">
    <source>
        <dbReference type="PROSITE" id="PS51192"/>
    </source>
</evidence>
<reference evidence="9 11" key="3">
    <citation type="submission" date="2019-07" db="EMBL/GenBank/DDBJ databases">
        <authorList>
            <person name="Jastrzebski P J."/>
            <person name="Paukszto L."/>
            <person name="Jastrzebski P J."/>
        </authorList>
    </citation>
    <scope>NUCLEOTIDE SEQUENCE [LARGE SCALE GENOMIC DNA]</scope>
    <source>
        <strain evidence="9 11">WMS-il1</strain>
    </source>
</reference>
<dbReference type="PROSITE" id="PS51194">
    <property type="entry name" value="HELICASE_CTER"/>
    <property type="match status" value="1"/>
</dbReference>
<keyword evidence="3 5" id="KW-0067">ATP-binding</keyword>
<reference evidence="8 10" key="2">
    <citation type="submission" date="2018-11" db="EMBL/GenBank/DDBJ databases">
        <authorList>
            <consortium name="Pathogen Informatics"/>
        </authorList>
    </citation>
    <scope>NUCLEOTIDE SEQUENCE [LARGE SCALE GENOMIC DNA]</scope>
</reference>
<dbReference type="CDD" id="cd18787">
    <property type="entry name" value="SF2_C_DEAD"/>
    <property type="match status" value="1"/>
</dbReference>
<dbReference type="InterPro" id="IPR027417">
    <property type="entry name" value="P-loop_NTPase"/>
</dbReference>
<sequence length="585" mass="65406">MDYSDAFKSLTQGMGEFEIPEKKEQEKPKQAEYDHLAQEFAREFLVKPIKNLKNGFPFVKDFKSLIKTPYNYPSDTIETLAYFDYGKPMPVQKITIPVFHEGHNMLVGSPTGSGKTAAYLIPLLNIAAAEGVSDNSEENHAVRPYCIILTTSHELLGQIFTEAVKIGKNLFPQHGKIAILRKDHYNNKKQPKTDGKKVKKVREKRLPADTRVLITTPIRLTTLLKRKCDKCPIKFDCLRWFVIDECDKMLESDLGEHAETSMRAFRAQLNAVLTAIRGENASPSIALFSATLPDPVVAWAMEEIGTKHCNASRGLVKIQLGDCNSAVSVVKQELRYCGTEEGKLLELRKMLIGGLVYPCLIFTESRTRAAELYREITLFDKHVLVGILSGEKSESQRIATVKAFRGGKVNVLICTDLLGRGMDFKSLMMVVNYDLPPSPIEYIHRVGRTGRAGRAGGRAVTLWTDADLPHMDAILDVMSRSGVEIDPELRRLVGVWKARRASKTHAKAGVISQRRGERRLAAKVARAVSKSKGKANLDKKLLRPWNPHRKSLTDVKGSKLNALRIALEAKATEQGSKKCIMKKKN</sequence>
<evidence type="ECO:0000256" key="1">
    <source>
        <dbReference type="ARBA" id="ARBA00022741"/>
    </source>
</evidence>
<dbReference type="EMBL" id="UYSG01011457">
    <property type="protein sequence ID" value="VDL62407.1"/>
    <property type="molecule type" value="Genomic_DNA"/>
</dbReference>
<evidence type="ECO:0000313" key="8">
    <source>
        <dbReference type="EMBL" id="VDL62407.1"/>
    </source>
</evidence>
<keyword evidence="1 5" id="KW-0547">Nucleotide-binding</keyword>
<dbReference type="InterPro" id="IPR001650">
    <property type="entry name" value="Helicase_C-like"/>
</dbReference>
<dbReference type="EMBL" id="CABIJS010000432">
    <property type="protein sequence ID" value="VUZ51216.1"/>
    <property type="molecule type" value="Genomic_DNA"/>
</dbReference>
<evidence type="ECO:0000256" key="5">
    <source>
        <dbReference type="RuleBase" id="RU365068"/>
    </source>
</evidence>
<reference evidence="12" key="1">
    <citation type="submission" date="2017-02" db="UniProtKB">
        <authorList>
            <consortium name="WormBaseParasite"/>
        </authorList>
    </citation>
    <scope>IDENTIFICATION</scope>
</reference>
<feature type="domain" description="Helicase C-terminal" evidence="7">
    <location>
        <begin position="351"/>
        <end position="493"/>
    </location>
</feature>
<dbReference type="Proteomes" id="UP000321570">
    <property type="component" value="Unassembled WGS sequence"/>
</dbReference>
<evidence type="ECO:0000313" key="11">
    <source>
        <dbReference type="Proteomes" id="UP000321570"/>
    </source>
</evidence>
<dbReference type="PANTHER" id="PTHR24031">
    <property type="entry name" value="RNA HELICASE"/>
    <property type="match status" value="1"/>
</dbReference>
<evidence type="ECO:0000256" key="4">
    <source>
        <dbReference type="ARBA" id="ARBA00022884"/>
    </source>
</evidence>
<dbReference type="OrthoDB" id="360161at2759"/>
<dbReference type="GO" id="GO:0005524">
    <property type="term" value="F:ATP binding"/>
    <property type="evidence" value="ECO:0007669"/>
    <property type="project" value="UniProtKB-UniRule"/>
</dbReference>
<dbReference type="SMART" id="SM00490">
    <property type="entry name" value="HELICc"/>
    <property type="match status" value="1"/>
</dbReference>
<proteinExistence type="inferred from homology"/>